<dbReference type="EMBL" id="CP047260">
    <property type="protein sequence ID" value="QHE96835.1"/>
    <property type="molecule type" value="Genomic_DNA"/>
</dbReference>
<evidence type="ECO:0000313" key="2">
    <source>
        <dbReference type="EMBL" id="QHE96835.1"/>
    </source>
</evidence>
<dbReference type="Pfam" id="PF07120">
    <property type="entry name" value="DUF1376"/>
    <property type="match status" value="1"/>
</dbReference>
<protein>
    <submittedName>
        <fullName evidence="2">DUF1376 domain-containing protein</fullName>
    </submittedName>
</protein>
<accession>A0A8T8BZN6</accession>
<sequence length="266" mass="30319">MNFFPFHPGDYMLRTAHLDPFEDLAYRRLIDLYYVNESPLQGNAEELSRVIRLRKNADQVAAVLQEFFVEKEPGLWSHSHCDEVIDQYRLKAKQAAENGKRGGRPKKTQGEPKPNPEETQPVISANPAETGLKANQEPITNNHKPIDQKHTAQAPTDDLFPKFWKLYPNKKGKAAAEKAWKKLKVTDELFTLIAQGLAKQCASPAWTKDNGQFIPHPATWLNGKRWEDEVQPVSNVHQFPQSRHTGFDTRDYKAGLTPRGDGTYDF</sequence>
<dbReference type="Proteomes" id="UP000003811">
    <property type="component" value="Chromosome"/>
</dbReference>
<feature type="region of interest" description="Disordered" evidence="1">
    <location>
        <begin position="94"/>
        <end position="123"/>
    </location>
</feature>
<dbReference type="AlphaFoldDB" id="A0A8T8BZN6"/>
<reference evidence="2 3" key="1">
    <citation type="journal article" date="2011" name="PLoS Pathog.">
        <title>Dynamic evolution of pathogenicity revealed by sequencing and comparative genomics of 19 Pseudomonas syringae isolates.</title>
        <authorList>
            <person name="Baltrus D.A."/>
            <person name="Nishimura M.T."/>
            <person name="Romanchuk A."/>
            <person name="Chang J.H."/>
            <person name="Mukhtar M.S."/>
            <person name="Cherkis K."/>
            <person name="Roach J."/>
            <person name="Grant S.R."/>
            <person name="Jones C.D."/>
            <person name="Dangl J.L."/>
        </authorList>
    </citation>
    <scope>NUCLEOTIDE SEQUENCE [LARGE SCALE GENOMIC DNA]</scope>
    <source>
        <strain evidence="2 3">ES4326</strain>
    </source>
</reference>
<name>A0A8T8BZN6_PSEYM</name>
<evidence type="ECO:0000256" key="1">
    <source>
        <dbReference type="SAM" id="MobiDB-lite"/>
    </source>
</evidence>
<proteinExistence type="predicted"/>
<feature type="region of interest" description="Disordered" evidence="1">
    <location>
        <begin position="135"/>
        <end position="155"/>
    </location>
</feature>
<gene>
    <name evidence="2" type="ORF">PMA4326_009510</name>
</gene>
<dbReference type="InterPro" id="IPR010781">
    <property type="entry name" value="DUF1376"/>
</dbReference>
<evidence type="ECO:0000313" key="3">
    <source>
        <dbReference type="Proteomes" id="UP000003811"/>
    </source>
</evidence>
<organism evidence="2 3">
    <name type="scientific">Pseudomonas syringae pv. maculicola str. ES4326</name>
    <dbReference type="NCBI Taxonomy" id="629265"/>
    <lineage>
        <taxon>Bacteria</taxon>
        <taxon>Pseudomonadati</taxon>
        <taxon>Pseudomonadota</taxon>
        <taxon>Gammaproteobacteria</taxon>
        <taxon>Pseudomonadales</taxon>
        <taxon>Pseudomonadaceae</taxon>
        <taxon>Pseudomonas</taxon>
    </lineage>
</organism>